<sequence length="163" mass="17740">MPRGWQPANLSLKATLKVAPRSPGCHRKASRAFPFKLHFAAFSFEANRYPSPEMMAAQQRRRSTNETDTTIQTTGVTAPILLLSLNAKEPKSVPFPVSTSPQEILAPTGNRCMQDYLHRHRPTFKGLVGASNPAYHAGNNLTTDNASCRLPNPARGAFAAPSA</sequence>
<evidence type="ECO:0000313" key="1">
    <source>
        <dbReference type="EMBL" id="KAK2731660.1"/>
    </source>
</evidence>
<accession>A0AAD9Y1A3</accession>
<reference evidence="1" key="1">
    <citation type="submission" date="2023-02" db="EMBL/GenBank/DDBJ databases">
        <title>Colletotrichum kahawae CIFC_Que2 genome sequencing and assembly.</title>
        <authorList>
            <person name="Baroncelli R."/>
        </authorList>
    </citation>
    <scope>NUCLEOTIDE SEQUENCE</scope>
    <source>
        <strain evidence="1">CIFC_Que2</strain>
    </source>
</reference>
<keyword evidence="2" id="KW-1185">Reference proteome</keyword>
<dbReference type="Proteomes" id="UP001281614">
    <property type="component" value="Unassembled WGS sequence"/>
</dbReference>
<organism evidence="1 2">
    <name type="scientific">Colletotrichum kahawae</name>
    <name type="common">Coffee berry disease fungus</name>
    <dbReference type="NCBI Taxonomy" id="34407"/>
    <lineage>
        <taxon>Eukaryota</taxon>
        <taxon>Fungi</taxon>
        <taxon>Dikarya</taxon>
        <taxon>Ascomycota</taxon>
        <taxon>Pezizomycotina</taxon>
        <taxon>Sordariomycetes</taxon>
        <taxon>Hypocreomycetidae</taxon>
        <taxon>Glomerellales</taxon>
        <taxon>Glomerellaceae</taxon>
        <taxon>Colletotrichum</taxon>
        <taxon>Colletotrichum gloeosporioides species complex</taxon>
    </lineage>
</organism>
<dbReference type="EMBL" id="VYYT01000566">
    <property type="protein sequence ID" value="KAK2731660.1"/>
    <property type="molecule type" value="Genomic_DNA"/>
</dbReference>
<dbReference type="AlphaFoldDB" id="A0AAD9Y1A3"/>
<evidence type="ECO:0000313" key="2">
    <source>
        <dbReference type="Proteomes" id="UP001281614"/>
    </source>
</evidence>
<name>A0AAD9Y1A3_COLKA</name>
<gene>
    <name evidence="1" type="ORF">CKAH01_08816</name>
</gene>
<proteinExistence type="predicted"/>
<comment type="caution">
    <text evidence="1">The sequence shown here is derived from an EMBL/GenBank/DDBJ whole genome shotgun (WGS) entry which is preliminary data.</text>
</comment>
<protein>
    <submittedName>
        <fullName evidence="1">Uncharacterized protein</fullName>
    </submittedName>
</protein>